<dbReference type="SUPFAM" id="SSF55804">
    <property type="entry name" value="Phoshotransferase/anion transport protein"/>
    <property type="match status" value="1"/>
</dbReference>
<dbReference type="RefSeq" id="WP_066481112.1">
    <property type="nucleotide sequence ID" value="NZ_CP014639.1"/>
</dbReference>
<dbReference type="STRING" id="1806891.Cs308_0003"/>
<evidence type="ECO:0000313" key="3">
    <source>
        <dbReference type="Proteomes" id="UP000078162"/>
    </source>
</evidence>
<evidence type="ECO:0000313" key="2">
    <source>
        <dbReference type="EMBL" id="ANH78179.1"/>
    </source>
</evidence>
<proteinExistence type="predicted"/>
<organism evidence="2 3">
    <name type="scientific">Candidatus Chlamydia sanziniae</name>
    <dbReference type="NCBI Taxonomy" id="1806891"/>
    <lineage>
        <taxon>Bacteria</taxon>
        <taxon>Pseudomonadati</taxon>
        <taxon>Chlamydiota</taxon>
        <taxon>Chlamydiia</taxon>
        <taxon>Chlamydiales</taxon>
        <taxon>Chlamydiaceae</taxon>
        <taxon>Chlamydia/Chlamydophila group</taxon>
        <taxon>Chlamydia</taxon>
    </lineage>
</organism>
<dbReference type="InterPro" id="IPR051541">
    <property type="entry name" value="PTS_SugarTrans_NitroReg"/>
</dbReference>
<evidence type="ECO:0000259" key="1">
    <source>
        <dbReference type="PROSITE" id="PS51094"/>
    </source>
</evidence>
<keyword evidence="3" id="KW-1185">Reference proteome</keyword>
<dbReference type="CDD" id="cd00211">
    <property type="entry name" value="PTS_IIA_fru"/>
    <property type="match status" value="1"/>
</dbReference>
<dbReference type="KEGG" id="csaz:Cs308_0003"/>
<dbReference type="Gene3D" id="3.40.930.10">
    <property type="entry name" value="Mannitol-specific EII, Chain A"/>
    <property type="match status" value="1"/>
</dbReference>
<dbReference type="PANTHER" id="PTHR47738">
    <property type="entry name" value="PTS SYSTEM FRUCTOSE-LIKE EIIA COMPONENT-RELATED"/>
    <property type="match status" value="1"/>
</dbReference>
<dbReference type="Pfam" id="PF00359">
    <property type="entry name" value="PTS_EIIA_2"/>
    <property type="match status" value="1"/>
</dbReference>
<dbReference type="PROSITE" id="PS51094">
    <property type="entry name" value="PTS_EIIA_TYPE_2"/>
    <property type="match status" value="1"/>
</dbReference>
<dbReference type="AlphaFoldDB" id="A0A1A9HT67"/>
<dbReference type="InterPro" id="IPR016152">
    <property type="entry name" value="PTrfase/Anion_transptr"/>
</dbReference>
<sequence length="158" mass="17769">MPFHCQDQQDFSLSPLLSPRLIMFLNKHSRNEILQDLTDLVDCAGLLENKEAFFQALVHRENIMSTGIGMGVAIPHGKLENCSSFFIAVGIHPRGILWDAIDGALVRLIFLIGGPGNAQAEYLKLLSTLTLFLREDSCRQKLLQVKTIEEVMNIFVRM</sequence>
<dbReference type="EMBL" id="CP014639">
    <property type="protein sequence ID" value="ANH78179.1"/>
    <property type="molecule type" value="Genomic_DNA"/>
</dbReference>
<name>A0A1A9HT67_9CHLA</name>
<feature type="domain" description="PTS EIIA type-2" evidence="1">
    <location>
        <begin position="14"/>
        <end position="158"/>
    </location>
</feature>
<accession>A0A1A9HT67</accession>
<reference evidence="3" key="1">
    <citation type="submission" date="2016-03" db="EMBL/GenBank/DDBJ databases">
        <title>Culture-independent genomics supports pathogen discovery for uncultivable bacteria within the genus Chlamydia.</title>
        <authorList>
            <person name="Taylor-Brown A."/>
            <person name="Bachmann N.L."/>
            <person name="Borel N."/>
            <person name="Polkinghorne A."/>
        </authorList>
    </citation>
    <scope>NUCLEOTIDE SEQUENCE [LARGE SCALE GENOMIC DNA]</scope>
    <source>
        <strain evidence="3">2742-308</strain>
    </source>
</reference>
<dbReference type="PANTHER" id="PTHR47738:SF2">
    <property type="entry name" value="PTS SYSTEM FRUCTOSE-LIKE EIIA COMPONENT"/>
    <property type="match status" value="1"/>
</dbReference>
<dbReference type="OrthoDB" id="95460at2"/>
<dbReference type="PROSITE" id="PS00372">
    <property type="entry name" value="PTS_EIIA_TYPE_2_HIS"/>
    <property type="match status" value="1"/>
</dbReference>
<gene>
    <name evidence="2" type="ORF">Cs308_0003</name>
</gene>
<dbReference type="PATRIC" id="fig|1806891.3.peg.3"/>
<protein>
    <submittedName>
        <fullName evidence="2">PTS system, IIA component</fullName>
    </submittedName>
</protein>
<dbReference type="Proteomes" id="UP000078162">
    <property type="component" value="Chromosome"/>
</dbReference>
<dbReference type="InterPro" id="IPR002178">
    <property type="entry name" value="PTS_EIIA_type-2_dom"/>
</dbReference>